<dbReference type="InterPro" id="IPR026259">
    <property type="entry name" value="MauG/Cytc_peroxidase"/>
</dbReference>
<dbReference type="PANTHER" id="PTHR30600">
    <property type="entry name" value="CYTOCHROME C PEROXIDASE-RELATED"/>
    <property type="match status" value="1"/>
</dbReference>
<evidence type="ECO:0000256" key="2">
    <source>
        <dbReference type="ARBA" id="ARBA00022617"/>
    </source>
</evidence>
<evidence type="ECO:0000256" key="7">
    <source>
        <dbReference type="ARBA" id="ARBA00023004"/>
    </source>
</evidence>
<dbReference type="GO" id="GO:0020037">
    <property type="term" value="F:heme binding"/>
    <property type="evidence" value="ECO:0007669"/>
    <property type="project" value="InterPro"/>
</dbReference>
<sequence length="399" mass="44339">MRRRWWHWSLCCLLSTCLSVGFSHWLAADAADVGSPPAYTWHLPDWMPEPVVPANNPMTPEKVELGRHLFYEPRLSVNGEQSCATCHKQELAFTDGRPRAIGTTGEVHFRSSMSLANVAYNPVLTWANPLVTSLEAQALIPVFGEDPIEMGMAGKEQELLETLRGDREYADLFALAFPNADDPVTLQNVAFAIASFERTLISGNSAYDRFRYGGDNYAVSEAVKRGEALFNSERLECFHCHGGINYTDSVQHQDLEFTEVAFHNTGLYNIDGMGGYPPNNRGVFEISHDPEDMGRFKTPTLRNISLTAPYMHDGSVASLEEAIAHYASGGRAIVEGKYVGDGRSNPLKSNFMTGFELTEQEKQDLLALLESFTDREFLTNPAFGKPRSLESVEPDNLAD</sequence>
<dbReference type="PROSITE" id="PS51007">
    <property type="entry name" value="CYTC"/>
    <property type="match status" value="2"/>
</dbReference>
<evidence type="ECO:0000256" key="1">
    <source>
        <dbReference type="ARBA" id="ARBA00004418"/>
    </source>
</evidence>
<keyword evidence="6 12" id="KW-0560">Oxidoreductase</keyword>
<keyword evidence="12" id="KW-0575">Peroxidase</keyword>
<feature type="chain" id="PRO_5004659008" evidence="10">
    <location>
        <begin position="28"/>
        <end position="399"/>
    </location>
</feature>
<evidence type="ECO:0000256" key="5">
    <source>
        <dbReference type="ARBA" id="ARBA00022764"/>
    </source>
</evidence>
<evidence type="ECO:0000259" key="11">
    <source>
        <dbReference type="PROSITE" id="PS51007"/>
    </source>
</evidence>
<dbReference type="RefSeq" id="WP_022607247.1">
    <property type="nucleotide sequence ID" value="NZ_ASSJ01000051.1"/>
</dbReference>
<dbReference type="AlphaFoldDB" id="U5DNK1"/>
<evidence type="ECO:0000256" key="4">
    <source>
        <dbReference type="ARBA" id="ARBA00022729"/>
    </source>
</evidence>
<feature type="domain" description="Cytochrome c" evidence="11">
    <location>
        <begin position="221"/>
        <end position="373"/>
    </location>
</feature>
<evidence type="ECO:0000256" key="8">
    <source>
        <dbReference type="PIRSR" id="PIRSR000294-1"/>
    </source>
</evidence>
<comment type="cofactor">
    <cofactor evidence="8">
        <name>heme</name>
        <dbReference type="ChEBI" id="CHEBI:30413"/>
    </cofactor>
    <text evidence="8">Binds 2 heme groups.</text>
</comment>
<name>U5DNK1_9CHRO</name>
<feature type="signal peptide" evidence="10">
    <location>
        <begin position="1"/>
        <end position="27"/>
    </location>
</feature>
<evidence type="ECO:0000256" key="9">
    <source>
        <dbReference type="PIRSR" id="PIRSR000294-2"/>
    </source>
</evidence>
<dbReference type="PANTHER" id="PTHR30600:SF14">
    <property type="entry name" value="CYTOCHROME C PEROXIDASE"/>
    <property type="match status" value="1"/>
</dbReference>
<proteinExistence type="predicted"/>
<dbReference type="NCBIfam" id="TIGR04039">
    <property type="entry name" value="MXAN_0977_Heme2"/>
    <property type="match status" value="1"/>
</dbReference>
<dbReference type="PIRSF" id="PIRSF000294">
    <property type="entry name" value="Cytochrome-c_peroxidase"/>
    <property type="match status" value="1"/>
</dbReference>
<feature type="binding site" description="covalent" evidence="8">
    <location>
        <position position="240"/>
    </location>
    <ligand>
        <name>heme c</name>
        <dbReference type="ChEBI" id="CHEBI:61717"/>
        <label>2</label>
    </ligand>
</feature>
<dbReference type="PATRIC" id="fig|582515.4.peg.2450"/>
<feature type="binding site" description="axial binding residue" evidence="9">
    <location>
        <position position="87"/>
    </location>
    <ligand>
        <name>heme c</name>
        <dbReference type="ChEBI" id="CHEBI:61717"/>
        <label>1</label>
    </ligand>
    <ligandPart>
        <name>Fe</name>
        <dbReference type="ChEBI" id="CHEBI:18248"/>
    </ligandPart>
</feature>
<accession>U5DNK1</accession>
<gene>
    <name evidence="12" type="ORF">KR51_00021750</name>
</gene>
<evidence type="ECO:0000313" key="12">
    <source>
        <dbReference type="EMBL" id="ERN41285.1"/>
    </source>
</evidence>
<dbReference type="GO" id="GO:0009055">
    <property type="term" value="F:electron transfer activity"/>
    <property type="evidence" value="ECO:0007669"/>
    <property type="project" value="InterPro"/>
</dbReference>
<dbReference type="Pfam" id="PF03150">
    <property type="entry name" value="CCP_MauG"/>
    <property type="match status" value="1"/>
</dbReference>
<dbReference type="InterPro" id="IPR023929">
    <property type="entry name" value="MbnH-like"/>
</dbReference>
<dbReference type="InterPro" id="IPR009056">
    <property type="entry name" value="Cyt_c-like_dom"/>
</dbReference>
<comment type="PTM">
    <text evidence="8">Binds 2 heme groups per subunit.</text>
</comment>
<keyword evidence="7 9" id="KW-0408">Iron</keyword>
<dbReference type="EMBL" id="ASSJ01000051">
    <property type="protein sequence ID" value="ERN41285.1"/>
    <property type="molecule type" value="Genomic_DNA"/>
</dbReference>
<keyword evidence="13" id="KW-1185">Reference proteome</keyword>
<dbReference type="Gene3D" id="1.10.760.10">
    <property type="entry name" value="Cytochrome c-like domain"/>
    <property type="match status" value="2"/>
</dbReference>
<dbReference type="OrthoDB" id="9772811at2"/>
<evidence type="ECO:0000256" key="10">
    <source>
        <dbReference type="SAM" id="SignalP"/>
    </source>
</evidence>
<dbReference type="InParanoid" id="U5DNK1"/>
<dbReference type="GO" id="GO:0042597">
    <property type="term" value="C:periplasmic space"/>
    <property type="evidence" value="ECO:0007669"/>
    <property type="project" value="UniProtKB-SubCell"/>
</dbReference>
<keyword evidence="4 10" id="KW-0732">Signal</keyword>
<feature type="binding site" description="covalent" evidence="8">
    <location>
        <position position="83"/>
    </location>
    <ligand>
        <name>heme c</name>
        <dbReference type="ChEBI" id="CHEBI:61717"/>
        <label>1</label>
    </ligand>
</feature>
<dbReference type="eggNOG" id="COG1858">
    <property type="taxonomic scope" value="Bacteria"/>
</dbReference>
<keyword evidence="3 9" id="KW-0479">Metal-binding</keyword>
<feature type="binding site" description="axial binding residue" evidence="9">
    <location>
        <position position="241"/>
    </location>
    <ligand>
        <name>heme c</name>
        <dbReference type="ChEBI" id="CHEBI:61717"/>
        <label>2</label>
    </ligand>
    <ligandPart>
        <name>Fe</name>
        <dbReference type="ChEBI" id="CHEBI:18248"/>
    </ligandPart>
</feature>
<dbReference type="InterPro" id="IPR004852">
    <property type="entry name" value="Di-haem_cyt_c_peroxidsae"/>
</dbReference>
<keyword evidence="2 8" id="KW-0349">Heme</keyword>
<keyword evidence="5" id="KW-0574">Periplasm</keyword>
<evidence type="ECO:0000256" key="6">
    <source>
        <dbReference type="ARBA" id="ARBA00023002"/>
    </source>
</evidence>
<dbReference type="STRING" id="582515.KR51_00021750"/>
<dbReference type="Proteomes" id="UP000016960">
    <property type="component" value="Unassembled WGS sequence"/>
</dbReference>
<comment type="subcellular location">
    <subcellularLocation>
        <location evidence="1">Periplasm</location>
    </subcellularLocation>
</comment>
<feature type="binding site" description="covalent" evidence="8">
    <location>
        <position position="86"/>
    </location>
    <ligand>
        <name>heme c</name>
        <dbReference type="ChEBI" id="CHEBI:61717"/>
        <label>1</label>
    </ligand>
</feature>
<dbReference type="GO" id="GO:0046872">
    <property type="term" value="F:metal ion binding"/>
    <property type="evidence" value="ECO:0007669"/>
    <property type="project" value="UniProtKB-KW"/>
</dbReference>
<reference evidence="12 13" key="1">
    <citation type="submission" date="2013-05" db="EMBL/GenBank/DDBJ databases">
        <title>Draft genome sequence of Rubidibacter lacunae KORDI 51-2.</title>
        <authorList>
            <person name="Choi D.H."/>
            <person name="Noh J.H."/>
            <person name="Kwon K.-K."/>
            <person name="Lee J.-H."/>
            <person name="Ryu J.-Y."/>
        </authorList>
    </citation>
    <scope>NUCLEOTIDE SEQUENCE [LARGE SCALE GENOMIC DNA]</scope>
    <source>
        <strain evidence="12 13">KORDI 51-2</strain>
    </source>
</reference>
<evidence type="ECO:0000313" key="13">
    <source>
        <dbReference type="Proteomes" id="UP000016960"/>
    </source>
</evidence>
<dbReference type="SUPFAM" id="SSF46626">
    <property type="entry name" value="Cytochrome c"/>
    <property type="match status" value="2"/>
</dbReference>
<protein>
    <submittedName>
        <fullName evidence="12">Cytochrome c peroxidase</fullName>
        <ecNumber evidence="12">1.11.1.5</ecNumber>
    </submittedName>
</protein>
<organism evidence="12 13">
    <name type="scientific">Rubidibacter lacunae KORDI 51-2</name>
    <dbReference type="NCBI Taxonomy" id="582515"/>
    <lineage>
        <taxon>Bacteria</taxon>
        <taxon>Bacillati</taxon>
        <taxon>Cyanobacteriota</taxon>
        <taxon>Cyanophyceae</taxon>
        <taxon>Oscillatoriophycideae</taxon>
        <taxon>Chroococcales</taxon>
        <taxon>Aphanothecaceae</taxon>
        <taxon>Rubidibacter</taxon>
    </lineage>
</organism>
<dbReference type="InterPro" id="IPR051395">
    <property type="entry name" value="Cytochrome_c_Peroxidase/MauG"/>
</dbReference>
<feature type="binding site" description="covalent" evidence="8">
    <location>
        <position position="237"/>
    </location>
    <ligand>
        <name>heme c</name>
        <dbReference type="ChEBI" id="CHEBI:61717"/>
        <label>2</label>
    </ligand>
</feature>
<dbReference type="GO" id="GO:0004130">
    <property type="term" value="F:cytochrome-c peroxidase activity"/>
    <property type="evidence" value="ECO:0007669"/>
    <property type="project" value="UniProtKB-EC"/>
</dbReference>
<dbReference type="EC" id="1.11.1.5" evidence="12"/>
<feature type="domain" description="Cytochrome c" evidence="11">
    <location>
        <begin position="61"/>
        <end position="180"/>
    </location>
</feature>
<evidence type="ECO:0000256" key="3">
    <source>
        <dbReference type="ARBA" id="ARBA00022723"/>
    </source>
</evidence>
<dbReference type="InterPro" id="IPR036909">
    <property type="entry name" value="Cyt_c-like_dom_sf"/>
</dbReference>
<comment type="caution">
    <text evidence="12">The sequence shown here is derived from an EMBL/GenBank/DDBJ whole genome shotgun (WGS) entry which is preliminary data.</text>
</comment>